<reference evidence="10" key="1">
    <citation type="submission" date="2015-08" db="UniProtKB">
        <authorList>
            <consortium name="WormBaseParasite"/>
        </authorList>
    </citation>
    <scope>IDENTIFICATION</scope>
</reference>
<accession>A0A0K0DWX0</accession>
<dbReference type="Proteomes" id="UP000035681">
    <property type="component" value="Unplaced"/>
</dbReference>
<dbReference type="InterPro" id="IPR013149">
    <property type="entry name" value="ADH-like_C"/>
</dbReference>
<evidence type="ECO:0000256" key="5">
    <source>
        <dbReference type="ARBA" id="ARBA00022857"/>
    </source>
</evidence>
<dbReference type="Gene3D" id="3.40.50.720">
    <property type="entry name" value="NAD(P)-binding Rossmann-like Domain"/>
    <property type="match status" value="1"/>
</dbReference>
<dbReference type="PANTHER" id="PTHR44154">
    <property type="entry name" value="QUINONE OXIDOREDUCTASE"/>
    <property type="match status" value="1"/>
</dbReference>
<evidence type="ECO:0000256" key="7">
    <source>
        <dbReference type="ARBA" id="ARBA00022990"/>
    </source>
</evidence>
<dbReference type="InterPro" id="IPR011032">
    <property type="entry name" value="GroES-like_sf"/>
</dbReference>
<dbReference type="SMART" id="SM00829">
    <property type="entry name" value="PKS_ER"/>
    <property type="match status" value="1"/>
</dbReference>
<organism evidence="10">
    <name type="scientific">Strongyloides stercoralis</name>
    <name type="common">Threadworm</name>
    <dbReference type="NCBI Taxonomy" id="6248"/>
    <lineage>
        <taxon>Eukaryota</taxon>
        <taxon>Metazoa</taxon>
        <taxon>Ecdysozoa</taxon>
        <taxon>Nematoda</taxon>
        <taxon>Chromadorea</taxon>
        <taxon>Rhabditida</taxon>
        <taxon>Tylenchina</taxon>
        <taxon>Panagrolaimomorpha</taxon>
        <taxon>Strongyloidoidea</taxon>
        <taxon>Strongyloididae</taxon>
        <taxon>Strongyloides</taxon>
    </lineage>
</organism>
<keyword evidence="6" id="KW-0694">RNA-binding</keyword>
<dbReference type="Gene3D" id="3.90.180.10">
    <property type="entry name" value="Medium-chain alcohol dehydrogenases, catalytic domain"/>
    <property type="match status" value="1"/>
</dbReference>
<sequence>MIQKMKAAVVFAFGPSKNIKILNDYTKPTILDHECLINVKIAGVNPVDTYIREGKYPVLPELPYIPGREGSGVVVQIGPAFKGQISIGDRVWFSSPRTGSCAEYCAAKHVFPLPEKASFEHGAVLGIAYSSAFRALFMKANITESDTLLIHGASGGVGTAAIQLAKSVGAKVVGTAGSVEGMNLIKKHGCDEVYNHRTPEYIDKLKEKYPEGFSIILEVLANVNLNYDLELVKKRGKIVIIGNRGMANIDARKLMAKESIITGVGLAHTTPQEFPVIGSTLSTLLEQEKIFPIIQKLGKLENLVELHDEIIDSNVTRAGKITVSI</sequence>
<evidence type="ECO:0000313" key="10">
    <source>
        <dbReference type="WBParaSite" id="SSTP_0000173600.1"/>
    </source>
</evidence>
<proteinExistence type="inferred from homology"/>
<keyword evidence="5" id="KW-0521">NADP</keyword>
<evidence type="ECO:0000256" key="6">
    <source>
        <dbReference type="ARBA" id="ARBA00022884"/>
    </source>
</evidence>
<dbReference type="GO" id="GO:0008270">
    <property type="term" value="F:zinc ion binding"/>
    <property type="evidence" value="ECO:0007669"/>
    <property type="project" value="InterPro"/>
</dbReference>
<keyword evidence="7" id="KW-0007">Acetylation</keyword>
<dbReference type="WBParaSite" id="TCONS_00006261.p1">
    <property type="protein sequence ID" value="TCONS_00006261.p1"/>
    <property type="gene ID" value="XLOC_004424"/>
</dbReference>
<dbReference type="InterPro" id="IPR036291">
    <property type="entry name" value="NAD(P)-bd_dom_sf"/>
</dbReference>
<dbReference type="WBParaSite" id="SSTP_0000173600.1">
    <property type="protein sequence ID" value="SSTP_0000173600.1"/>
    <property type="gene ID" value="SSTP_0000173600"/>
</dbReference>
<dbReference type="GO" id="GO:0005829">
    <property type="term" value="C:cytosol"/>
    <property type="evidence" value="ECO:0007669"/>
    <property type="project" value="TreeGrafter"/>
</dbReference>
<evidence type="ECO:0000313" key="9">
    <source>
        <dbReference type="Proteomes" id="UP000035681"/>
    </source>
</evidence>
<dbReference type="FunFam" id="3.40.50.720:FF:000244">
    <property type="entry name" value="quinone oxidoreductase"/>
    <property type="match status" value="1"/>
</dbReference>
<comment type="subunit">
    <text evidence="3">Homotetramer.</text>
</comment>
<evidence type="ECO:0000256" key="4">
    <source>
        <dbReference type="ARBA" id="ARBA00022490"/>
    </source>
</evidence>
<keyword evidence="4" id="KW-0963">Cytoplasm</keyword>
<keyword evidence="9" id="KW-1185">Reference proteome</keyword>
<dbReference type="CDD" id="cd08253">
    <property type="entry name" value="zeta_crystallin"/>
    <property type="match status" value="1"/>
</dbReference>
<dbReference type="InterPro" id="IPR051603">
    <property type="entry name" value="Zinc-ADH_QOR/CCCR"/>
</dbReference>
<protein>
    <submittedName>
        <fullName evidence="10 11">PKS_ER domain-containing protein</fullName>
    </submittedName>
</protein>
<comment type="similarity">
    <text evidence="2">Belongs to the zinc-containing alcohol dehydrogenase family. Quinone oxidoreductase subfamily.</text>
</comment>
<dbReference type="GO" id="GO:0003730">
    <property type="term" value="F:mRNA 3'-UTR binding"/>
    <property type="evidence" value="ECO:0007669"/>
    <property type="project" value="TreeGrafter"/>
</dbReference>
<dbReference type="InterPro" id="IPR013154">
    <property type="entry name" value="ADH-like_N"/>
</dbReference>
<evidence type="ECO:0000256" key="1">
    <source>
        <dbReference type="ARBA" id="ARBA00004496"/>
    </source>
</evidence>
<evidence type="ECO:0000313" key="11">
    <source>
        <dbReference type="WBParaSite" id="TCONS_00006261.p1"/>
    </source>
</evidence>
<dbReference type="SUPFAM" id="SSF51735">
    <property type="entry name" value="NAD(P)-binding Rossmann-fold domains"/>
    <property type="match status" value="1"/>
</dbReference>
<evidence type="ECO:0000256" key="3">
    <source>
        <dbReference type="ARBA" id="ARBA00011881"/>
    </source>
</evidence>
<dbReference type="Pfam" id="PF00107">
    <property type="entry name" value="ADH_zinc_N"/>
    <property type="match status" value="1"/>
</dbReference>
<evidence type="ECO:0000259" key="8">
    <source>
        <dbReference type="SMART" id="SM00829"/>
    </source>
</evidence>
<dbReference type="InterPro" id="IPR002364">
    <property type="entry name" value="Quin_OxRdtase/zeta-crystal_CS"/>
</dbReference>
<evidence type="ECO:0000256" key="2">
    <source>
        <dbReference type="ARBA" id="ARBA00010371"/>
    </source>
</evidence>
<name>A0A0K0DWX0_STRER</name>
<feature type="domain" description="Enoyl reductase (ER)" evidence="8">
    <location>
        <begin position="14"/>
        <end position="323"/>
    </location>
</feature>
<dbReference type="AlphaFoldDB" id="A0A0K0DWX0"/>
<comment type="subcellular location">
    <subcellularLocation>
        <location evidence="1">Cytoplasm</location>
    </subcellularLocation>
</comment>
<dbReference type="PROSITE" id="PS01162">
    <property type="entry name" value="QOR_ZETA_CRYSTAL"/>
    <property type="match status" value="1"/>
</dbReference>
<dbReference type="GO" id="GO:0070402">
    <property type="term" value="F:NADPH binding"/>
    <property type="evidence" value="ECO:0007669"/>
    <property type="project" value="TreeGrafter"/>
</dbReference>
<dbReference type="GO" id="GO:0003960">
    <property type="term" value="F:quinone reductase (NADPH) activity"/>
    <property type="evidence" value="ECO:0007669"/>
    <property type="project" value="TreeGrafter"/>
</dbReference>
<dbReference type="SUPFAM" id="SSF50129">
    <property type="entry name" value="GroES-like"/>
    <property type="match status" value="1"/>
</dbReference>
<dbReference type="STRING" id="6248.A0A0K0DWX0"/>
<dbReference type="InterPro" id="IPR020843">
    <property type="entry name" value="ER"/>
</dbReference>
<dbReference type="PANTHER" id="PTHR44154:SF1">
    <property type="entry name" value="QUINONE OXIDOREDUCTASE"/>
    <property type="match status" value="1"/>
</dbReference>
<dbReference type="Pfam" id="PF08240">
    <property type="entry name" value="ADH_N"/>
    <property type="match status" value="1"/>
</dbReference>